<organism evidence="1 2">
    <name type="scientific">Populus alba x Populus x berolinensis</name>
    <dbReference type="NCBI Taxonomy" id="444605"/>
    <lineage>
        <taxon>Eukaryota</taxon>
        <taxon>Viridiplantae</taxon>
        <taxon>Streptophyta</taxon>
        <taxon>Embryophyta</taxon>
        <taxon>Tracheophyta</taxon>
        <taxon>Spermatophyta</taxon>
        <taxon>Magnoliopsida</taxon>
        <taxon>eudicotyledons</taxon>
        <taxon>Gunneridae</taxon>
        <taxon>Pentapetalae</taxon>
        <taxon>rosids</taxon>
        <taxon>fabids</taxon>
        <taxon>Malpighiales</taxon>
        <taxon>Salicaceae</taxon>
        <taxon>Saliceae</taxon>
        <taxon>Populus</taxon>
    </lineage>
</organism>
<dbReference type="AlphaFoldDB" id="A0AAD6PQ95"/>
<comment type="caution">
    <text evidence="1">The sequence shown here is derived from an EMBL/GenBank/DDBJ whole genome shotgun (WGS) entry which is preliminary data.</text>
</comment>
<evidence type="ECO:0000313" key="2">
    <source>
        <dbReference type="Proteomes" id="UP001164929"/>
    </source>
</evidence>
<dbReference type="EMBL" id="JAQIZT010000018">
    <property type="protein sequence ID" value="KAJ6957220.1"/>
    <property type="molecule type" value="Genomic_DNA"/>
</dbReference>
<keyword evidence="2" id="KW-1185">Reference proteome</keyword>
<sequence>MHGEIQSPSLQFENTLFQVVKTSTKYFSALSDPLLLLFSLNYAKKWPKDLENSPPRTANIAWSQAPEPAFSKDPAAEIFLLCSLYLNVYRIYLYLDGKQYALAETAP</sequence>
<gene>
    <name evidence="1" type="ORF">NC653_039218</name>
</gene>
<reference evidence="1 2" key="1">
    <citation type="journal article" date="2023" name="Mol. Ecol. Resour.">
        <title>Chromosome-level genome assembly of a triploid poplar Populus alba 'Berolinensis'.</title>
        <authorList>
            <person name="Chen S."/>
            <person name="Yu Y."/>
            <person name="Wang X."/>
            <person name="Wang S."/>
            <person name="Zhang T."/>
            <person name="Zhou Y."/>
            <person name="He R."/>
            <person name="Meng N."/>
            <person name="Wang Y."/>
            <person name="Liu W."/>
            <person name="Liu Z."/>
            <person name="Liu J."/>
            <person name="Guo Q."/>
            <person name="Huang H."/>
            <person name="Sederoff R.R."/>
            <person name="Wang G."/>
            <person name="Qu G."/>
            <person name="Chen S."/>
        </authorList>
    </citation>
    <scope>NUCLEOTIDE SEQUENCE [LARGE SCALE GENOMIC DNA]</scope>
    <source>
        <strain evidence="1">SC-2020</strain>
    </source>
</reference>
<evidence type="ECO:0000313" key="1">
    <source>
        <dbReference type="EMBL" id="KAJ6957220.1"/>
    </source>
</evidence>
<protein>
    <submittedName>
        <fullName evidence="1">Uncharacterized protein</fullName>
    </submittedName>
</protein>
<accession>A0AAD6PQ95</accession>
<name>A0AAD6PQ95_9ROSI</name>
<proteinExistence type="predicted"/>
<dbReference type="Proteomes" id="UP001164929">
    <property type="component" value="Chromosome 18"/>
</dbReference>